<protein>
    <submittedName>
        <fullName evidence="4">Arylamine n-acetyl transferase</fullName>
    </submittedName>
</protein>
<comment type="similarity">
    <text evidence="1 2">Belongs to the arylamine N-acetyltransferase family.</text>
</comment>
<dbReference type="GO" id="GO:0016740">
    <property type="term" value="F:transferase activity"/>
    <property type="evidence" value="ECO:0007669"/>
    <property type="project" value="UniProtKB-KW"/>
</dbReference>
<evidence type="ECO:0000313" key="5">
    <source>
        <dbReference type="Proteomes" id="UP000660554"/>
    </source>
</evidence>
<dbReference type="Gene3D" id="3.30.2140.10">
    <property type="entry name" value="Arylamine N-acetyltransferase"/>
    <property type="match status" value="1"/>
</dbReference>
<dbReference type="PANTHER" id="PTHR11786">
    <property type="entry name" value="N-HYDROXYARYLAMINE O-ACETYLTRANSFERASE"/>
    <property type="match status" value="1"/>
</dbReference>
<evidence type="ECO:0000256" key="3">
    <source>
        <dbReference type="SAM" id="MobiDB-lite"/>
    </source>
</evidence>
<dbReference type="Proteomes" id="UP000660554">
    <property type="component" value="Unassembled WGS sequence"/>
</dbReference>
<accession>A0ABQ3NDT4</accession>
<evidence type="ECO:0000313" key="4">
    <source>
        <dbReference type="EMBL" id="GHI10864.1"/>
    </source>
</evidence>
<feature type="region of interest" description="Disordered" evidence="3">
    <location>
        <begin position="1"/>
        <end position="26"/>
    </location>
</feature>
<proteinExistence type="inferred from homology"/>
<dbReference type="Gene3D" id="2.40.128.150">
    <property type="entry name" value="Cysteine proteinases"/>
    <property type="match status" value="1"/>
</dbReference>
<name>A0ABQ3NDT4_STRVG</name>
<evidence type="ECO:0000256" key="1">
    <source>
        <dbReference type="ARBA" id="ARBA00006547"/>
    </source>
</evidence>
<keyword evidence="5" id="KW-1185">Reference proteome</keyword>
<dbReference type="GeneID" id="86956587"/>
<dbReference type="SUPFAM" id="SSF54001">
    <property type="entry name" value="Cysteine proteinases"/>
    <property type="match status" value="1"/>
</dbReference>
<dbReference type="InterPro" id="IPR001447">
    <property type="entry name" value="Arylamine_N-AcTrfase"/>
</dbReference>
<gene>
    <name evidence="4" type="ORF">Scinn_03270</name>
</gene>
<dbReference type="RefSeq" id="WP_053627228.1">
    <property type="nucleotide sequence ID" value="NZ_BMRU01000033.1"/>
</dbReference>
<evidence type="ECO:0000256" key="2">
    <source>
        <dbReference type="RuleBase" id="RU003452"/>
    </source>
</evidence>
<dbReference type="EMBL" id="BNDV01000002">
    <property type="protein sequence ID" value="GHI10864.1"/>
    <property type="molecule type" value="Genomic_DNA"/>
</dbReference>
<comment type="caution">
    <text evidence="4">The sequence shown here is derived from an EMBL/GenBank/DDBJ whole genome shotgun (WGS) entry which is preliminary data.</text>
</comment>
<keyword evidence="4" id="KW-0808">Transferase</keyword>
<reference evidence="5" key="1">
    <citation type="submission" date="2020-09" db="EMBL/GenBank/DDBJ databases">
        <title>Whole genome shotgun sequence of Streptomyces cinnamonensis NBRC 15873.</title>
        <authorList>
            <person name="Komaki H."/>
            <person name="Tamura T."/>
        </authorList>
    </citation>
    <scope>NUCLEOTIDE SEQUENCE [LARGE SCALE GENOMIC DNA]</scope>
    <source>
        <strain evidence="5">NBRC 15873</strain>
    </source>
</reference>
<dbReference type="PANTHER" id="PTHR11786:SF0">
    <property type="entry name" value="ARYLAMINE N-ACETYLTRANSFERASE 4-RELATED"/>
    <property type="match status" value="1"/>
</dbReference>
<organism evidence="4 5">
    <name type="scientific">Streptomyces virginiae</name>
    <name type="common">Streptomyces cinnamonensis</name>
    <dbReference type="NCBI Taxonomy" id="1961"/>
    <lineage>
        <taxon>Bacteria</taxon>
        <taxon>Bacillati</taxon>
        <taxon>Actinomycetota</taxon>
        <taxon>Actinomycetes</taxon>
        <taxon>Kitasatosporales</taxon>
        <taxon>Streptomycetaceae</taxon>
        <taxon>Streptomyces</taxon>
    </lineage>
</organism>
<dbReference type="InterPro" id="IPR038765">
    <property type="entry name" value="Papain-like_cys_pep_sf"/>
</dbReference>
<dbReference type="Pfam" id="PF00797">
    <property type="entry name" value="Acetyltransf_2"/>
    <property type="match status" value="1"/>
</dbReference>
<dbReference type="PRINTS" id="PR01543">
    <property type="entry name" value="ANATRNSFRASE"/>
</dbReference>
<sequence length="316" mass="34718">MNIRSADIPVPVPASEPSPTDHRSDRWSGEMLDLDAYLARIGYEGPREPTLAVLRDLQRAHTTGIPFENVHAVLGRDLPLDLPSVEARLVRDRRGGYCFEHVLLFAAAVERLGFHVTGMIGRVSLGAPKVLPATHGLLAVTARDDDREWLCDVGFGAGPLGPIELADGAHVAYDGWRHRLERRPGTHGIDQWWLYQTAPGPSGPDDDPERVPTPWIDRHTFTLTAQYPIDYAVGSHFVGTNARSPFVRRLFAQRMTPAAHHSLDDLKLVTTLPDGSSTTEEIAAEALDGTLRAVFGIALTQEELREIAARREAADA</sequence>